<name>A0ACB9Z294_9PEZI</name>
<organism evidence="1 2">
    <name type="scientific">Hypoxylon rubiginosum</name>
    <dbReference type="NCBI Taxonomy" id="110542"/>
    <lineage>
        <taxon>Eukaryota</taxon>
        <taxon>Fungi</taxon>
        <taxon>Dikarya</taxon>
        <taxon>Ascomycota</taxon>
        <taxon>Pezizomycotina</taxon>
        <taxon>Sordariomycetes</taxon>
        <taxon>Xylariomycetidae</taxon>
        <taxon>Xylariales</taxon>
        <taxon>Hypoxylaceae</taxon>
        <taxon>Hypoxylon</taxon>
    </lineage>
</organism>
<dbReference type="EMBL" id="MU393472">
    <property type="protein sequence ID" value="KAI4865427.1"/>
    <property type="molecule type" value="Genomic_DNA"/>
</dbReference>
<accession>A0ACB9Z294</accession>
<evidence type="ECO:0000313" key="2">
    <source>
        <dbReference type="Proteomes" id="UP001497700"/>
    </source>
</evidence>
<sequence length="532" mass="59251">MDILSLIVCAGIGLAIVYITSRLLASSKNAGRPPLPPGPKGLPLVGNLNDLPAPGVFEAKHWLQHKELYGPISSLTVMGQTIVVLNDANLARELLEKRSVIYSSRPTQVFAGQIVGWENAIAPCVYGDRFRTHRKNVSRIIGSKASASQFDKLQEAEVGHFLLHLLNNPERLFGHIKKEAGAVISKIAYGYTAESHGDDPFIDMAGSAMDHFSQASTPGAFMVDIFPILKQLPEWFPGAGFKKAGRQWAAELTELTEKPRAFVKQQMAQGKTQESFLAQLMEAGDADAEQQHTNKFSAMSLYTGGADTTVSSMMCFFLAMTVYPEAQHRAQQEIDSVVGRDRLPTVADRDNLPYIEAVVKEVLRWNPVVPMGLPHMNTKEDVCEGYFIPEGSMLLPNVWHFTHDPEVYHDPLVFKPERFLAQAGHKPEPDPRQFVFGFGRRICPGRLLADNSLYLNIVQSLAVFNISKYVENGREIEPIIRLEPGIISHPVPYKNLIKPRSPHHEKLIRSIEDIFPWEESDSKALQSISVQI</sequence>
<proteinExistence type="predicted"/>
<evidence type="ECO:0000313" key="1">
    <source>
        <dbReference type="EMBL" id="KAI4865427.1"/>
    </source>
</evidence>
<keyword evidence="2" id="KW-1185">Reference proteome</keyword>
<reference evidence="1 2" key="1">
    <citation type="journal article" date="2022" name="New Phytol.">
        <title>Ecological generalism drives hyperdiversity of secondary metabolite gene clusters in xylarialean endophytes.</title>
        <authorList>
            <person name="Franco M.E.E."/>
            <person name="Wisecaver J.H."/>
            <person name="Arnold A.E."/>
            <person name="Ju Y.M."/>
            <person name="Slot J.C."/>
            <person name="Ahrendt S."/>
            <person name="Moore L.P."/>
            <person name="Eastman K.E."/>
            <person name="Scott K."/>
            <person name="Konkel Z."/>
            <person name="Mondo S.J."/>
            <person name="Kuo A."/>
            <person name="Hayes R.D."/>
            <person name="Haridas S."/>
            <person name="Andreopoulos B."/>
            <person name="Riley R."/>
            <person name="LaButti K."/>
            <person name="Pangilinan J."/>
            <person name="Lipzen A."/>
            <person name="Amirebrahimi M."/>
            <person name="Yan J."/>
            <person name="Adam C."/>
            <person name="Keymanesh K."/>
            <person name="Ng V."/>
            <person name="Louie K."/>
            <person name="Northen T."/>
            <person name="Drula E."/>
            <person name="Henrissat B."/>
            <person name="Hsieh H.M."/>
            <person name="Youens-Clark K."/>
            <person name="Lutzoni F."/>
            <person name="Miadlikowska J."/>
            <person name="Eastwood D.C."/>
            <person name="Hamelin R.C."/>
            <person name="Grigoriev I.V."/>
            <person name="U'Ren J.M."/>
        </authorList>
    </citation>
    <scope>NUCLEOTIDE SEQUENCE [LARGE SCALE GENOMIC DNA]</scope>
    <source>
        <strain evidence="1 2">CBS 119005</strain>
    </source>
</reference>
<dbReference type="Proteomes" id="UP001497700">
    <property type="component" value="Unassembled WGS sequence"/>
</dbReference>
<gene>
    <name evidence="1" type="ORF">F4820DRAFT_298232</name>
</gene>
<protein>
    <submittedName>
        <fullName evidence="1">Cytochrome P450 oxidoreductase OrdA-like protein</fullName>
    </submittedName>
</protein>
<comment type="caution">
    <text evidence="1">The sequence shown here is derived from an EMBL/GenBank/DDBJ whole genome shotgun (WGS) entry which is preliminary data.</text>
</comment>